<gene>
    <name evidence="2" type="ORF">SAMN05216302_101498</name>
</gene>
<dbReference type="AlphaFoldDB" id="A0A1I4C570"/>
<dbReference type="Pfam" id="PF13276">
    <property type="entry name" value="HTH_21"/>
    <property type="match status" value="1"/>
</dbReference>
<reference evidence="3" key="1">
    <citation type="submission" date="2016-10" db="EMBL/GenBank/DDBJ databases">
        <authorList>
            <person name="Varghese N."/>
            <person name="Submissions S."/>
        </authorList>
    </citation>
    <scope>NUCLEOTIDE SEQUENCE [LARGE SCALE GENOMIC DNA]</scope>
    <source>
        <strain evidence="3">Nm69</strain>
    </source>
</reference>
<name>A0A1I4C570_9PROT</name>
<dbReference type="InterPro" id="IPR025948">
    <property type="entry name" value="HTH-like_dom"/>
</dbReference>
<dbReference type="Proteomes" id="UP000199533">
    <property type="component" value="Unassembled WGS sequence"/>
</dbReference>
<sequence>MTVVFVDQHKKQYGVEPICRQLQIAPSNYYRYKARERDPERLVDRIKRDKALEYDIQRVWENNFKAYGANKIWRQLLREGICVARCTVERLMKKLGIKASGAGRSVGNNYKRLA</sequence>
<dbReference type="EMBL" id="FOSP01000014">
    <property type="protein sequence ID" value="SFK76095.1"/>
    <property type="molecule type" value="Genomic_DNA"/>
</dbReference>
<protein>
    <submittedName>
        <fullName evidence="2">HTH-like domain-containing protein</fullName>
    </submittedName>
</protein>
<organism evidence="2 3">
    <name type="scientific">Nitrosomonas aestuarii</name>
    <dbReference type="NCBI Taxonomy" id="52441"/>
    <lineage>
        <taxon>Bacteria</taxon>
        <taxon>Pseudomonadati</taxon>
        <taxon>Pseudomonadota</taxon>
        <taxon>Betaproteobacteria</taxon>
        <taxon>Nitrosomonadales</taxon>
        <taxon>Nitrosomonadaceae</taxon>
        <taxon>Nitrosomonas</taxon>
    </lineage>
</organism>
<accession>A0A1I4C570</accession>
<proteinExistence type="predicted"/>
<feature type="domain" description="HTH-like" evidence="1">
    <location>
        <begin position="48"/>
        <end position="99"/>
    </location>
</feature>
<keyword evidence="3" id="KW-1185">Reference proteome</keyword>
<evidence type="ECO:0000313" key="3">
    <source>
        <dbReference type="Proteomes" id="UP000199533"/>
    </source>
</evidence>
<dbReference type="STRING" id="52441.SAMN05216302_101498"/>
<evidence type="ECO:0000313" key="2">
    <source>
        <dbReference type="EMBL" id="SFK76095.1"/>
    </source>
</evidence>
<evidence type="ECO:0000259" key="1">
    <source>
        <dbReference type="Pfam" id="PF13276"/>
    </source>
</evidence>